<protein>
    <submittedName>
        <fullName evidence="5">Short-chain dehydrogenase</fullName>
    </submittedName>
</protein>
<comment type="similarity">
    <text evidence="1 3">Belongs to the short-chain dehydrogenases/reductases (SDR) family.</text>
</comment>
<dbReference type="GO" id="GO:0016491">
    <property type="term" value="F:oxidoreductase activity"/>
    <property type="evidence" value="ECO:0007669"/>
    <property type="project" value="UniProtKB-KW"/>
</dbReference>
<proteinExistence type="inferred from homology"/>
<reference evidence="5" key="1">
    <citation type="journal article" date="2014" name="Int. J. Syst. Evol. Microbiol.">
        <title>Complete genome sequence of Corynebacterium casei LMG S-19264T (=DSM 44701T), isolated from a smear-ripened cheese.</title>
        <authorList>
            <consortium name="US DOE Joint Genome Institute (JGI-PGF)"/>
            <person name="Walter F."/>
            <person name="Albersmeier A."/>
            <person name="Kalinowski J."/>
            <person name="Ruckert C."/>
        </authorList>
    </citation>
    <scope>NUCLEOTIDE SEQUENCE</scope>
    <source>
        <strain evidence="5">CGMCC 4.7201</strain>
    </source>
</reference>
<dbReference type="NCBIfam" id="NF004526">
    <property type="entry name" value="PRK05872.1"/>
    <property type="match status" value="1"/>
</dbReference>
<evidence type="ECO:0000313" key="6">
    <source>
        <dbReference type="Proteomes" id="UP000641932"/>
    </source>
</evidence>
<evidence type="ECO:0000259" key="4">
    <source>
        <dbReference type="SMART" id="SM00822"/>
    </source>
</evidence>
<organism evidence="5 6">
    <name type="scientific">Wenjunlia tyrosinilytica</name>
    <dbReference type="NCBI Taxonomy" id="1544741"/>
    <lineage>
        <taxon>Bacteria</taxon>
        <taxon>Bacillati</taxon>
        <taxon>Actinomycetota</taxon>
        <taxon>Actinomycetes</taxon>
        <taxon>Kitasatosporales</taxon>
        <taxon>Streptomycetaceae</taxon>
        <taxon>Wenjunlia</taxon>
    </lineage>
</organism>
<name>A0A917ZS29_9ACTN</name>
<evidence type="ECO:0000256" key="2">
    <source>
        <dbReference type="ARBA" id="ARBA00023002"/>
    </source>
</evidence>
<dbReference type="AlphaFoldDB" id="A0A917ZS29"/>
<dbReference type="PRINTS" id="PR00080">
    <property type="entry name" value="SDRFAMILY"/>
</dbReference>
<dbReference type="PRINTS" id="PR00081">
    <property type="entry name" value="GDHRDH"/>
</dbReference>
<accession>A0A917ZS29</accession>
<evidence type="ECO:0000256" key="3">
    <source>
        <dbReference type="RuleBase" id="RU000363"/>
    </source>
</evidence>
<dbReference type="PROSITE" id="PS00061">
    <property type="entry name" value="ADH_SHORT"/>
    <property type="match status" value="1"/>
</dbReference>
<dbReference type="SMART" id="SM00822">
    <property type="entry name" value="PKS_KR"/>
    <property type="match status" value="1"/>
</dbReference>
<dbReference type="InterPro" id="IPR036291">
    <property type="entry name" value="NAD(P)-bd_dom_sf"/>
</dbReference>
<dbReference type="CDD" id="cd05233">
    <property type="entry name" value="SDR_c"/>
    <property type="match status" value="1"/>
</dbReference>
<dbReference type="PANTHER" id="PTHR44196:SF1">
    <property type="entry name" value="DEHYDROGENASE_REDUCTASE SDR FAMILY MEMBER 7B"/>
    <property type="match status" value="1"/>
</dbReference>
<comment type="caution">
    <text evidence="5">The sequence shown here is derived from an EMBL/GenBank/DDBJ whole genome shotgun (WGS) entry which is preliminary data.</text>
</comment>
<gene>
    <name evidence="5" type="ORF">GCM10012280_31620</name>
</gene>
<dbReference type="GO" id="GO:0016020">
    <property type="term" value="C:membrane"/>
    <property type="evidence" value="ECO:0007669"/>
    <property type="project" value="TreeGrafter"/>
</dbReference>
<reference evidence="5" key="2">
    <citation type="submission" date="2020-09" db="EMBL/GenBank/DDBJ databases">
        <authorList>
            <person name="Sun Q."/>
            <person name="Zhou Y."/>
        </authorList>
    </citation>
    <scope>NUCLEOTIDE SEQUENCE</scope>
    <source>
        <strain evidence="5">CGMCC 4.7201</strain>
    </source>
</reference>
<dbReference type="InterPro" id="IPR020904">
    <property type="entry name" value="Sc_DH/Rdtase_CS"/>
</dbReference>
<dbReference type="SUPFAM" id="SSF51735">
    <property type="entry name" value="NAD(P)-binding Rossmann-fold domains"/>
    <property type="match status" value="1"/>
</dbReference>
<evidence type="ECO:0000256" key="1">
    <source>
        <dbReference type="ARBA" id="ARBA00006484"/>
    </source>
</evidence>
<keyword evidence="6" id="KW-1185">Reference proteome</keyword>
<sequence>MKRELTGQVVVITGAARGLGAALARSLHARGARIALLGLEPEELERVAASCGPDAAHWQVNVTDRHALERTAAEVAERFGRIDVVVANAGIAVGGPFSSSDPATFNRVIEVNLLGSIATARAFLPELVKSRGYLLQIASIAAMAPAPMMAAYCSSKAGVEAFAHCLRAEVASDGVRVGVGYLSWTDTDMVRGSHTNEGLEKMRGSLPFPLGRIYPLGPTVERIADGIARRAPHVYGQRWVRFLQPIRWTVPGTVGRLVPSQIAKYRGDIDASVDTSLVGAGGAADAAERARTGAPEAPQ</sequence>
<dbReference type="PANTHER" id="PTHR44196">
    <property type="entry name" value="DEHYDROGENASE/REDUCTASE SDR FAMILY MEMBER 7B"/>
    <property type="match status" value="1"/>
</dbReference>
<feature type="domain" description="Ketoreductase" evidence="4">
    <location>
        <begin position="8"/>
        <end position="187"/>
    </location>
</feature>
<keyword evidence="2" id="KW-0560">Oxidoreductase</keyword>
<dbReference type="Gene3D" id="3.40.50.720">
    <property type="entry name" value="NAD(P)-binding Rossmann-like Domain"/>
    <property type="match status" value="1"/>
</dbReference>
<dbReference type="Pfam" id="PF00106">
    <property type="entry name" value="adh_short"/>
    <property type="match status" value="1"/>
</dbReference>
<dbReference type="EMBL" id="BMMS01000012">
    <property type="protein sequence ID" value="GGO89149.1"/>
    <property type="molecule type" value="Genomic_DNA"/>
</dbReference>
<dbReference type="Proteomes" id="UP000641932">
    <property type="component" value="Unassembled WGS sequence"/>
</dbReference>
<dbReference type="InterPro" id="IPR002347">
    <property type="entry name" value="SDR_fam"/>
</dbReference>
<evidence type="ECO:0000313" key="5">
    <source>
        <dbReference type="EMBL" id="GGO89149.1"/>
    </source>
</evidence>
<dbReference type="InterPro" id="IPR057326">
    <property type="entry name" value="KR_dom"/>
</dbReference>